<keyword evidence="1 4" id="KW-0732">Signal</keyword>
<keyword evidence="3 4" id="KW-0998">Cell outer membrane</keyword>
<keyword evidence="2 4" id="KW-0472">Membrane</keyword>
<dbReference type="PROSITE" id="PS51257">
    <property type="entry name" value="PROKAR_LIPOPROTEIN"/>
    <property type="match status" value="1"/>
</dbReference>
<name>A0A1I1QUQ9_9GAMM</name>
<reference evidence="6 7" key="1">
    <citation type="submission" date="2016-10" db="EMBL/GenBank/DDBJ databases">
        <authorList>
            <person name="de Groot N.N."/>
        </authorList>
    </citation>
    <scope>NUCLEOTIDE SEQUENCE [LARGE SCALE GENOMIC DNA]</scope>
    <source>
        <strain evidence="6 7">HL3</strain>
    </source>
</reference>
<comment type="subunit">
    <text evidence="4">Part of the Bam complex.</text>
</comment>
<dbReference type="HAMAP" id="MF_00923">
    <property type="entry name" value="OM_assembly_BamB"/>
    <property type="match status" value="1"/>
</dbReference>
<gene>
    <name evidence="4" type="primary">bamB</name>
    <name evidence="6" type="ORF">SAMN05660831_01193</name>
</gene>
<protein>
    <recommendedName>
        <fullName evidence="4">Outer membrane protein assembly factor BamB</fullName>
    </recommendedName>
</protein>
<evidence type="ECO:0000256" key="4">
    <source>
        <dbReference type="HAMAP-Rule" id="MF_00923"/>
    </source>
</evidence>
<dbReference type="STRING" id="1123397.SAMN05660831_01193"/>
<dbReference type="InterPro" id="IPR015943">
    <property type="entry name" value="WD40/YVTN_repeat-like_dom_sf"/>
</dbReference>
<comment type="function">
    <text evidence="4">Part of the outer membrane protein assembly complex, which is involved in assembly and insertion of beta-barrel proteins into the outer membrane.</text>
</comment>
<dbReference type="NCBIfam" id="TIGR03300">
    <property type="entry name" value="assembly_YfgL"/>
    <property type="match status" value="1"/>
</dbReference>
<proteinExistence type="inferred from homology"/>
<feature type="domain" description="Pyrrolo-quinoline quinone repeat" evidence="5">
    <location>
        <begin position="70"/>
        <end position="301"/>
    </location>
</feature>
<comment type="subcellular location">
    <subcellularLocation>
        <location evidence="4">Cell outer membrane</location>
        <topology evidence="4">Lipid-anchor</topology>
    </subcellularLocation>
</comment>
<comment type="similarity">
    <text evidence="4">Belongs to the BamB family.</text>
</comment>
<dbReference type="EMBL" id="FOMJ01000003">
    <property type="protein sequence ID" value="SFD23608.1"/>
    <property type="molecule type" value="Genomic_DNA"/>
</dbReference>
<dbReference type="InterPro" id="IPR011047">
    <property type="entry name" value="Quinoprotein_ADH-like_sf"/>
</dbReference>
<dbReference type="AlphaFoldDB" id="A0A1I1QUQ9"/>
<dbReference type="Proteomes" id="UP000198611">
    <property type="component" value="Unassembled WGS sequence"/>
</dbReference>
<evidence type="ECO:0000256" key="2">
    <source>
        <dbReference type="ARBA" id="ARBA00023136"/>
    </source>
</evidence>
<dbReference type="Pfam" id="PF13360">
    <property type="entry name" value="PQQ_2"/>
    <property type="match status" value="1"/>
</dbReference>
<evidence type="ECO:0000256" key="1">
    <source>
        <dbReference type="ARBA" id="ARBA00022729"/>
    </source>
</evidence>
<dbReference type="GO" id="GO:0009279">
    <property type="term" value="C:cell outer membrane"/>
    <property type="evidence" value="ECO:0007669"/>
    <property type="project" value="UniProtKB-SubCell"/>
</dbReference>
<dbReference type="PANTHER" id="PTHR34512:SF30">
    <property type="entry name" value="OUTER MEMBRANE PROTEIN ASSEMBLY FACTOR BAMB"/>
    <property type="match status" value="1"/>
</dbReference>
<organism evidence="6 7">
    <name type="scientific">Thiohalospira halophila DSM 15071</name>
    <dbReference type="NCBI Taxonomy" id="1123397"/>
    <lineage>
        <taxon>Bacteria</taxon>
        <taxon>Pseudomonadati</taxon>
        <taxon>Pseudomonadota</taxon>
        <taxon>Gammaproteobacteria</taxon>
        <taxon>Thiohalospirales</taxon>
        <taxon>Thiohalospiraceae</taxon>
        <taxon>Thiohalospira</taxon>
    </lineage>
</organism>
<dbReference type="RefSeq" id="WP_093427854.1">
    <property type="nucleotide sequence ID" value="NZ_FOMJ01000003.1"/>
</dbReference>
<accession>A0A1I1QUQ9</accession>
<evidence type="ECO:0000313" key="7">
    <source>
        <dbReference type="Proteomes" id="UP000198611"/>
    </source>
</evidence>
<evidence type="ECO:0000313" key="6">
    <source>
        <dbReference type="EMBL" id="SFD23608.1"/>
    </source>
</evidence>
<dbReference type="SUPFAM" id="SSF50998">
    <property type="entry name" value="Quinoprotein alcohol dehydrogenase-like"/>
    <property type="match status" value="1"/>
</dbReference>
<dbReference type="InterPro" id="IPR017687">
    <property type="entry name" value="BamB"/>
</dbReference>
<evidence type="ECO:0000259" key="5">
    <source>
        <dbReference type="Pfam" id="PF13360"/>
    </source>
</evidence>
<dbReference type="Gene3D" id="2.130.10.10">
    <property type="entry name" value="YVTN repeat-like/Quinoprotein amine dehydrogenase"/>
    <property type="match status" value="1"/>
</dbReference>
<dbReference type="GO" id="GO:0051205">
    <property type="term" value="P:protein insertion into membrane"/>
    <property type="evidence" value="ECO:0007669"/>
    <property type="project" value="UniProtKB-UniRule"/>
</dbReference>
<evidence type="ECO:0000256" key="3">
    <source>
        <dbReference type="ARBA" id="ARBA00023237"/>
    </source>
</evidence>
<keyword evidence="4" id="KW-0449">Lipoprotein</keyword>
<keyword evidence="7" id="KW-1185">Reference proteome</keyword>
<dbReference type="InterPro" id="IPR018391">
    <property type="entry name" value="PQQ_b-propeller_rpt"/>
</dbReference>
<dbReference type="GO" id="GO:0043165">
    <property type="term" value="P:Gram-negative-bacterium-type cell outer membrane assembly"/>
    <property type="evidence" value="ECO:0007669"/>
    <property type="project" value="UniProtKB-UniRule"/>
</dbReference>
<dbReference type="PANTHER" id="PTHR34512">
    <property type="entry name" value="CELL SURFACE PROTEIN"/>
    <property type="match status" value="1"/>
</dbReference>
<sequence length="396" mass="42060">MIRTALVAAGSLLLAACGSTPVNPPSPLPDYKDRITTETQWKTRIGRGTEGDHLRLAPAVGDGAIFATSRDGVVRAVEADSGLTRWERDLDARLTGGTGYGNGRVVVATGDGEVRALDAETGERLWRGQVSAAVLSAPAVTESVIAVHSSDGKLFGLNADDGNQRWVYDRTVPSLTLRGTSAPRIADGYFVDGFGSGRIAAIDGRSGAVEWEAAVATPSGRSELERMVDVDAPPVVANGTVYAAAYQGRTIAVDLDTGDTRWSREIPGHAGVAVAGGTVYVVDSEDRLWALDARGGETLWRRDDLAYRSLSAPAVKGDWLLVADYEGFLHILNRQEGHLVGRHDLHAEPPAPDEPDGLSRKPVRSVLAAPVVVDEAVYILDRAGRLQRLTLTPSGD</sequence>
<dbReference type="SMART" id="SM00564">
    <property type="entry name" value="PQQ"/>
    <property type="match status" value="7"/>
</dbReference>
<dbReference type="InterPro" id="IPR002372">
    <property type="entry name" value="PQQ_rpt_dom"/>
</dbReference>
<dbReference type="OrthoDB" id="5173551at2"/>
<keyword evidence="4" id="KW-0564">Palmitate</keyword>